<name>A0ABS0XSF9_9SPHN</name>
<comment type="pathway">
    <text evidence="8">Porphyrin-containing compound metabolism.</text>
</comment>
<keyword evidence="13" id="KW-1185">Reference proteome</keyword>
<reference evidence="13" key="1">
    <citation type="submission" date="2020-12" db="EMBL/GenBank/DDBJ databases">
        <title>Hymenobacter sp.</title>
        <authorList>
            <person name="Kim M.K."/>
        </authorList>
    </citation>
    <scope>NUCLEOTIDE SEQUENCE [LARGE SCALE GENOMIC DNA]</scope>
    <source>
        <strain evidence="13">BT553</strain>
    </source>
</reference>
<evidence type="ECO:0000313" key="12">
    <source>
        <dbReference type="EMBL" id="MBJ6122976.1"/>
    </source>
</evidence>
<dbReference type="NCBIfam" id="NF009942">
    <property type="entry name" value="PRK13405.1"/>
    <property type="match status" value="1"/>
</dbReference>
<evidence type="ECO:0000259" key="10">
    <source>
        <dbReference type="Pfam" id="PF02514"/>
    </source>
</evidence>
<keyword evidence="4" id="KW-0436">Ligase</keyword>
<dbReference type="RefSeq" id="WP_199039501.1">
    <property type="nucleotide sequence ID" value="NZ_JAELXS010000008.1"/>
</dbReference>
<comment type="similarity">
    <text evidence="1">Belongs to the Mg-chelatase subunit H family.</text>
</comment>
<evidence type="ECO:0000256" key="6">
    <source>
        <dbReference type="ARBA" id="ARBA00022840"/>
    </source>
</evidence>
<keyword evidence="3" id="KW-0602">Photosynthesis</keyword>
<dbReference type="EMBL" id="JAELXS010000008">
    <property type="protein sequence ID" value="MBJ6122976.1"/>
    <property type="molecule type" value="Genomic_DNA"/>
</dbReference>
<dbReference type="InterPro" id="IPR022571">
    <property type="entry name" value="Mg_chelatase_H_N"/>
</dbReference>
<evidence type="ECO:0000256" key="8">
    <source>
        <dbReference type="ARBA" id="ARBA00023444"/>
    </source>
</evidence>
<keyword evidence="6" id="KW-0067">ATP-binding</keyword>
<dbReference type="PANTHER" id="PTHR44119">
    <property type="entry name" value="MAGNESIUM-CHELATASE SUBUNIT CHLH, CHLOROPLASTIC"/>
    <property type="match status" value="1"/>
</dbReference>
<accession>A0ABS0XSF9</accession>
<evidence type="ECO:0000256" key="5">
    <source>
        <dbReference type="ARBA" id="ARBA00022741"/>
    </source>
</evidence>
<keyword evidence="5" id="KW-0547">Nucleotide-binding</keyword>
<dbReference type="EC" id="6.6.1.1" evidence="2"/>
<evidence type="ECO:0000256" key="1">
    <source>
        <dbReference type="ARBA" id="ARBA00010851"/>
    </source>
</evidence>
<dbReference type="InterPro" id="IPR003672">
    <property type="entry name" value="CobN/Mg_chltase"/>
</dbReference>
<evidence type="ECO:0000256" key="7">
    <source>
        <dbReference type="ARBA" id="ARBA00023171"/>
    </source>
</evidence>
<evidence type="ECO:0000256" key="9">
    <source>
        <dbReference type="ARBA" id="ARBA00048693"/>
    </source>
</evidence>
<dbReference type="CDD" id="cd10150">
    <property type="entry name" value="CobN_like"/>
    <property type="match status" value="1"/>
</dbReference>
<sequence length="1175" mass="126167">MPGSAPLHVVIVTLDNHLSGAAERAAARFAAEDAGITIGFHAAADWDRTPGALDRCIADIARGDIVIATMLFLDDHIRAVLPALAARREECAAMLGLMSGSEVVRLTRLGDYRMDKPAKGPLALLKRLRGSSKSGGSSGAGQMKMLRRLPKMLRFIPGTAQDVRAYFLTLQYWLAGSDDNVVAMIRALAHRYAGHTERAEAPRDYPDVGVYHPRMPGRMAERIDALPAAKETDGTVGLLMLRSYLLGRDTGHYDGVIAAMEARGLRVVPAFASGLDSRPAIEKFFMKDGRTTVDAVVSLTGFSLVGGPAYNDDAAAEAMLAQLDVPYIAAHPIEFQSLQQWGAGRQGLLPIEATMMVAIPELDGAILPSVFGGRADGSGEPCTGCGRRCRFPASGLTREMQSCPERAEALAAKVAALVTLRRSERATRRLAIILFNFPPNAGATGTAAHLAVWESLHATLTRLSGEGYDVAVPADVDALRDAVLHGNAARYGADANVHVRIPADDHVRREPHLAAIEAQWGPAPGKQQSDGGSIQVLGAQFGQVFVGIQPAFGYEGDPMRLLFEGRFTPTHAFSAFYRWLREDFGAQAVLHFGTHGALEFMPGKQAGLTGDCWPERLIGALPNIYLYAANNPSEGLIAKRRSGATLVSYLTPPLAQSGLYKGMADLKALLERWRSSPSADERAALAPMIATQAGTLDLDAGDISTLAARLYEVERELIPHGLHVLGRPIPEDQRAQMIAAGADLTDGNGELDALVHALDAGFVRPAPGGDVLRNPKVLPTGRNIHGFDPFRIPGAFACAEGIAQADELIARHTATAAFPETLAMVLWGTDNLKSEGIQIAQALALIGARPRFDGYGRLAGAELIPLAELGRPRIDVIVTLSGIFRDLLPLQTRMIAEAAWLAADADEPLDRNFVRKHSLSHAAIHGCDLETAALRVFSNAEGSYGANVNMLIDDGAWSDPDEIAEVFERQKGYAYGRTGIPARQAALFKSALAGVDLAYQNLDSVELGVTDIDHYVDALGGISRSITRAKGSAAPIYIVDATQGPTKVRTLAEQVDLETRTRMLNPLWYEGMLKHGFEGVRVIESHVTNTMGWSATTGTVNPWVYQRISETYVLDAAMRERLATLNPKASARVAHRLIEASDRQFWAPDAATLAALHAASDELEDRLEGVTAVAA</sequence>
<feature type="domain" description="CobN/magnesium chelatase" evidence="10">
    <location>
        <begin position="171"/>
        <end position="744"/>
    </location>
</feature>
<dbReference type="Pfam" id="PF02514">
    <property type="entry name" value="CobN-Mg_chel"/>
    <property type="match status" value="1"/>
</dbReference>
<evidence type="ECO:0000256" key="3">
    <source>
        <dbReference type="ARBA" id="ARBA00022531"/>
    </source>
</evidence>
<comment type="catalytic activity">
    <reaction evidence="9">
        <text>protoporphyrin IX + Mg(2+) + ATP + H2O = Mg-protoporphyrin IX + ADP + phosphate + 3 H(+)</text>
        <dbReference type="Rhea" id="RHEA:13961"/>
        <dbReference type="ChEBI" id="CHEBI:15377"/>
        <dbReference type="ChEBI" id="CHEBI:15378"/>
        <dbReference type="ChEBI" id="CHEBI:18420"/>
        <dbReference type="ChEBI" id="CHEBI:30616"/>
        <dbReference type="ChEBI" id="CHEBI:43474"/>
        <dbReference type="ChEBI" id="CHEBI:57306"/>
        <dbReference type="ChEBI" id="CHEBI:60492"/>
        <dbReference type="ChEBI" id="CHEBI:456216"/>
        <dbReference type="EC" id="6.6.1.1"/>
    </reaction>
</comment>
<dbReference type="InterPro" id="IPR011771">
    <property type="entry name" value="BchH"/>
</dbReference>
<protein>
    <recommendedName>
        <fullName evidence="2">magnesium chelatase</fullName>
        <ecNumber evidence="2">6.6.1.1</ecNumber>
    </recommendedName>
</protein>
<feature type="domain" description="Magnesium chelatase subunit H N-terminal" evidence="11">
    <location>
        <begin position="8"/>
        <end position="167"/>
    </location>
</feature>
<dbReference type="Pfam" id="PF11965">
    <property type="entry name" value="DUF3479"/>
    <property type="match status" value="1"/>
</dbReference>
<proteinExistence type="inferred from homology"/>
<evidence type="ECO:0000259" key="11">
    <source>
        <dbReference type="Pfam" id="PF11965"/>
    </source>
</evidence>
<dbReference type="NCBIfam" id="TIGR02025">
    <property type="entry name" value="BchH"/>
    <property type="match status" value="1"/>
</dbReference>
<evidence type="ECO:0000313" key="13">
    <source>
        <dbReference type="Proteomes" id="UP000640426"/>
    </source>
</evidence>
<organism evidence="12 13">
    <name type="scientific">Sphingomonas mollis</name>
    <dbReference type="NCBI Taxonomy" id="2795726"/>
    <lineage>
        <taxon>Bacteria</taxon>
        <taxon>Pseudomonadati</taxon>
        <taxon>Pseudomonadota</taxon>
        <taxon>Alphaproteobacteria</taxon>
        <taxon>Sphingomonadales</taxon>
        <taxon>Sphingomonadaceae</taxon>
        <taxon>Sphingomonas</taxon>
    </lineage>
</organism>
<evidence type="ECO:0000256" key="2">
    <source>
        <dbReference type="ARBA" id="ARBA00012825"/>
    </source>
</evidence>
<evidence type="ECO:0000256" key="4">
    <source>
        <dbReference type="ARBA" id="ARBA00022598"/>
    </source>
</evidence>
<comment type="caution">
    <text evidence="12">The sequence shown here is derived from an EMBL/GenBank/DDBJ whole genome shotgun (WGS) entry which is preliminary data.</text>
</comment>
<dbReference type="Proteomes" id="UP000640426">
    <property type="component" value="Unassembled WGS sequence"/>
</dbReference>
<keyword evidence="7" id="KW-0149">Chlorophyll biosynthesis</keyword>
<gene>
    <name evidence="12" type="ORF">JAO74_14355</name>
</gene>
<dbReference type="PANTHER" id="PTHR44119:SF1">
    <property type="entry name" value="MAGNESIUM-CHELATASE SUBUNIT CHLH, CHLOROPLASTIC"/>
    <property type="match status" value="1"/>
</dbReference>